<dbReference type="Proteomes" id="UP000037069">
    <property type="component" value="Unassembled WGS sequence"/>
</dbReference>
<feature type="transmembrane region" description="Helical" evidence="8">
    <location>
        <begin position="257"/>
        <end position="279"/>
    </location>
</feature>
<keyword evidence="9" id="KW-0175">Coiled coil</keyword>
<dbReference type="Pfam" id="PF08395">
    <property type="entry name" value="7tm_7"/>
    <property type="match status" value="1"/>
</dbReference>
<evidence type="ECO:0000313" key="10">
    <source>
        <dbReference type="EMBL" id="KNC33134.1"/>
    </source>
</evidence>
<dbReference type="GO" id="GO:0033041">
    <property type="term" value="F:sweet taste receptor activity"/>
    <property type="evidence" value="ECO:0007669"/>
    <property type="project" value="TreeGrafter"/>
</dbReference>
<feature type="transmembrane region" description="Helical" evidence="8">
    <location>
        <begin position="159"/>
        <end position="186"/>
    </location>
</feature>
<evidence type="ECO:0000256" key="3">
    <source>
        <dbReference type="ARBA" id="ARBA00022692"/>
    </source>
</evidence>
<accession>A0A0L0CNV0</accession>
<dbReference type="OrthoDB" id="6366728at2759"/>
<evidence type="ECO:0000256" key="2">
    <source>
        <dbReference type="ARBA" id="ARBA00022475"/>
    </source>
</evidence>
<dbReference type="AlphaFoldDB" id="A0A0L0CNV0"/>
<name>A0A0L0CNV0_LUCCU</name>
<feature type="coiled-coil region" evidence="9">
    <location>
        <begin position="190"/>
        <end position="217"/>
    </location>
</feature>
<keyword evidence="6 8" id="KW-0675">Receptor</keyword>
<dbReference type="GO" id="GO:0007165">
    <property type="term" value="P:signal transduction"/>
    <property type="evidence" value="ECO:0007669"/>
    <property type="project" value="UniProtKB-KW"/>
</dbReference>
<gene>
    <name evidence="10" type="ORF">FF38_03662</name>
</gene>
<feature type="transmembrane region" description="Helical" evidence="8">
    <location>
        <begin position="35"/>
        <end position="57"/>
    </location>
</feature>
<feature type="transmembrane region" description="Helical" evidence="8">
    <location>
        <begin position="127"/>
        <end position="147"/>
    </location>
</feature>
<keyword evidence="2 8" id="KW-1003">Cell membrane</keyword>
<dbReference type="PANTHER" id="PTHR21143">
    <property type="entry name" value="INVERTEBRATE GUSTATORY RECEPTOR"/>
    <property type="match status" value="1"/>
</dbReference>
<keyword evidence="7 8" id="KW-0807">Transducer</keyword>
<reference evidence="10 11" key="1">
    <citation type="journal article" date="2015" name="Nat. Commun.">
        <title>Lucilia cuprina genome unlocks parasitic fly biology to underpin future interventions.</title>
        <authorList>
            <person name="Anstead C.A."/>
            <person name="Korhonen P.K."/>
            <person name="Young N.D."/>
            <person name="Hall R.S."/>
            <person name="Jex A.R."/>
            <person name="Murali S.C."/>
            <person name="Hughes D.S."/>
            <person name="Lee S.F."/>
            <person name="Perry T."/>
            <person name="Stroehlein A.J."/>
            <person name="Ansell B.R."/>
            <person name="Breugelmans B."/>
            <person name="Hofmann A."/>
            <person name="Qu J."/>
            <person name="Dugan S."/>
            <person name="Lee S.L."/>
            <person name="Chao H."/>
            <person name="Dinh H."/>
            <person name="Han Y."/>
            <person name="Doddapaneni H.V."/>
            <person name="Worley K.C."/>
            <person name="Muzny D.M."/>
            <person name="Ioannidis P."/>
            <person name="Waterhouse R.M."/>
            <person name="Zdobnov E.M."/>
            <person name="James P.J."/>
            <person name="Bagnall N.H."/>
            <person name="Kotze A.C."/>
            <person name="Gibbs R.A."/>
            <person name="Richards S."/>
            <person name="Batterham P."/>
            <person name="Gasser R.B."/>
        </authorList>
    </citation>
    <scope>NUCLEOTIDE SEQUENCE [LARGE SCALE GENOMIC DNA]</scope>
    <source>
        <strain evidence="10 11">LS</strain>
        <tissue evidence="10">Full body</tissue>
    </source>
</reference>
<sequence length="398" mass="46381">MDKIQLVKYIIAFLITMLSLIGLNANMYSWRTKKFYINYFLVAWCITIIILFTLIYIRRLYNEVVSEELDLKNAVTLYYYMNIFGAATNFLSQLWNTKAAAHFFNTVKLFETLKYFDVDVEVIHSSLLLVTLKIIIFPIIIEITLILRQLRNDYEERSLLWTIYTLYPLVIANIIPNCLFGIFVVCRQLTMSLNRHLKELEKEANFLQNMDQILLHKPFYRMQKFCNLADKLDELAEKYSLICAQTLLYMSMCSTPLLASLLCNLFGITAGFFRQYYALADTLINEESYDVFNAITNGVFLIISFLEIALHSLVADQSIEAVKETGLILKRIRLDHADVRFRQSVEKFSFEILVIDFKIQPMRLLNIDLGLLHDVLSAVTSFLLILIQSDLTLRFSLK</sequence>
<keyword evidence="4 8" id="KW-1133">Transmembrane helix</keyword>
<evidence type="ECO:0000256" key="9">
    <source>
        <dbReference type="SAM" id="Coils"/>
    </source>
</evidence>
<dbReference type="EMBL" id="JRES01000232">
    <property type="protein sequence ID" value="KNC33134.1"/>
    <property type="molecule type" value="Genomic_DNA"/>
</dbReference>
<comment type="caution">
    <text evidence="10">The sequence shown here is derived from an EMBL/GenBank/DDBJ whole genome shotgun (WGS) entry which is preliminary data.</text>
</comment>
<dbReference type="GO" id="GO:0043025">
    <property type="term" value="C:neuronal cell body"/>
    <property type="evidence" value="ECO:0007669"/>
    <property type="project" value="TreeGrafter"/>
</dbReference>
<evidence type="ECO:0000256" key="6">
    <source>
        <dbReference type="ARBA" id="ARBA00023170"/>
    </source>
</evidence>
<keyword evidence="5 8" id="KW-0472">Membrane</keyword>
<evidence type="ECO:0000256" key="8">
    <source>
        <dbReference type="RuleBase" id="RU363108"/>
    </source>
</evidence>
<evidence type="ECO:0000313" key="11">
    <source>
        <dbReference type="Proteomes" id="UP000037069"/>
    </source>
</evidence>
<comment type="subcellular location">
    <subcellularLocation>
        <location evidence="1 8">Cell membrane</location>
        <topology evidence="1 8">Multi-pass membrane protein</topology>
    </subcellularLocation>
</comment>
<feature type="transmembrane region" description="Helical" evidence="8">
    <location>
        <begin position="6"/>
        <end position="23"/>
    </location>
</feature>
<comment type="function">
    <text evidence="8">Gustatory receptor which mediates acceptance or avoidance behavior, depending on its substrates.</text>
</comment>
<comment type="caution">
    <text evidence="8">Lacks conserved residue(s) required for the propagation of feature annotation.</text>
</comment>
<organism evidence="10 11">
    <name type="scientific">Lucilia cuprina</name>
    <name type="common">Green bottle fly</name>
    <name type="synonym">Australian sheep blowfly</name>
    <dbReference type="NCBI Taxonomy" id="7375"/>
    <lineage>
        <taxon>Eukaryota</taxon>
        <taxon>Metazoa</taxon>
        <taxon>Ecdysozoa</taxon>
        <taxon>Arthropoda</taxon>
        <taxon>Hexapoda</taxon>
        <taxon>Insecta</taxon>
        <taxon>Pterygota</taxon>
        <taxon>Neoptera</taxon>
        <taxon>Endopterygota</taxon>
        <taxon>Diptera</taxon>
        <taxon>Brachycera</taxon>
        <taxon>Muscomorpha</taxon>
        <taxon>Oestroidea</taxon>
        <taxon>Calliphoridae</taxon>
        <taxon>Luciliinae</taxon>
        <taxon>Lucilia</taxon>
    </lineage>
</organism>
<dbReference type="OMA" id="CYFGAMI"/>
<comment type="similarity">
    <text evidence="8">Belongs to the insect chemoreceptor superfamily. Gustatory receptor (GR) family.</text>
</comment>
<evidence type="ECO:0000256" key="1">
    <source>
        <dbReference type="ARBA" id="ARBA00004651"/>
    </source>
</evidence>
<evidence type="ECO:0000256" key="5">
    <source>
        <dbReference type="ARBA" id="ARBA00023136"/>
    </source>
</evidence>
<evidence type="ECO:0000256" key="4">
    <source>
        <dbReference type="ARBA" id="ARBA00022989"/>
    </source>
</evidence>
<feature type="transmembrane region" description="Helical" evidence="8">
    <location>
        <begin position="367"/>
        <end position="387"/>
    </location>
</feature>
<dbReference type="InterPro" id="IPR013604">
    <property type="entry name" value="7TM_chemorcpt"/>
</dbReference>
<feature type="transmembrane region" description="Helical" evidence="8">
    <location>
        <begin position="291"/>
        <end position="310"/>
    </location>
</feature>
<dbReference type="GO" id="GO:0030424">
    <property type="term" value="C:axon"/>
    <property type="evidence" value="ECO:0007669"/>
    <property type="project" value="TreeGrafter"/>
</dbReference>
<dbReference type="PANTHER" id="PTHR21143:SF131">
    <property type="entry name" value="GUSTATORY AND ODORANT RECEPTOR 63A-RELATED"/>
    <property type="match status" value="1"/>
</dbReference>
<feature type="transmembrane region" description="Helical" evidence="8">
    <location>
        <begin position="77"/>
        <end position="95"/>
    </location>
</feature>
<dbReference type="GO" id="GO:0030425">
    <property type="term" value="C:dendrite"/>
    <property type="evidence" value="ECO:0007669"/>
    <property type="project" value="TreeGrafter"/>
</dbReference>
<keyword evidence="11" id="KW-1185">Reference proteome</keyword>
<protein>
    <recommendedName>
        <fullName evidence="8">Gustatory receptor</fullName>
    </recommendedName>
</protein>
<proteinExistence type="inferred from homology"/>
<evidence type="ECO:0000256" key="7">
    <source>
        <dbReference type="ARBA" id="ARBA00023224"/>
    </source>
</evidence>
<dbReference type="GO" id="GO:0005886">
    <property type="term" value="C:plasma membrane"/>
    <property type="evidence" value="ECO:0007669"/>
    <property type="project" value="UniProtKB-SubCell"/>
</dbReference>
<keyword evidence="3 8" id="KW-0812">Transmembrane</keyword>